<dbReference type="STRING" id="1805146.AUJ27_03960"/>
<keyword evidence="1" id="KW-1133">Transmembrane helix</keyword>
<evidence type="ECO:0000313" key="2">
    <source>
        <dbReference type="EMBL" id="OIO06550.1"/>
    </source>
</evidence>
<name>A0A1J4T7R9_9BACT</name>
<gene>
    <name evidence="2" type="ORF">AUJ27_03960</name>
</gene>
<protein>
    <submittedName>
        <fullName evidence="2">Uncharacterized protein</fullName>
    </submittedName>
</protein>
<reference evidence="2 3" key="1">
    <citation type="journal article" date="2016" name="Environ. Microbiol.">
        <title>Genomic resolution of a cold subsurface aquifer community provides metabolic insights for novel microbes adapted to high CO concentrations.</title>
        <authorList>
            <person name="Probst A.J."/>
            <person name="Castelle C.J."/>
            <person name="Singh A."/>
            <person name="Brown C.T."/>
            <person name="Anantharaman K."/>
            <person name="Sharon I."/>
            <person name="Hug L.A."/>
            <person name="Burstein D."/>
            <person name="Emerson J.B."/>
            <person name="Thomas B.C."/>
            <person name="Banfield J.F."/>
        </authorList>
    </citation>
    <scope>NUCLEOTIDE SEQUENCE [LARGE SCALE GENOMIC DNA]</scope>
    <source>
        <strain evidence="2">CG1_02_37_44</strain>
    </source>
</reference>
<dbReference type="EMBL" id="MNUU01000075">
    <property type="protein sequence ID" value="OIO06550.1"/>
    <property type="molecule type" value="Genomic_DNA"/>
</dbReference>
<dbReference type="Proteomes" id="UP000183192">
    <property type="component" value="Unassembled WGS sequence"/>
</dbReference>
<evidence type="ECO:0000256" key="1">
    <source>
        <dbReference type="SAM" id="Phobius"/>
    </source>
</evidence>
<proteinExistence type="predicted"/>
<comment type="caution">
    <text evidence="2">The sequence shown here is derived from an EMBL/GenBank/DDBJ whole genome shotgun (WGS) entry which is preliminary data.</text>
</comment>
<accession>A0A1J4T7R9</accession>
<keyword evidence="1" id="KW-0472">Membrane</keyword>
<evidence type="ECO:0000313" key="3">
    <source>
        <dbReference type="Proteomes" id="UP000183192"/>
    </source>
</evidence>
<keyword evidence="1" id="KW-0812">Transmembrane</keyword>
<dbReference type="AlphaFoldDB" id="A0A1J4T7R9"/>
<feature type="transmembrane region" description="Helical" evidence="1">
    <location>
        <begin position="58"/>
        <end position="78"/>
    </location>
</feature>
<organism evidence="2 3">
    <name type="scientific">Candidatus Falkowbacteria bacterium CG1_02_37_44</name>
    <dbReference type="NCBI Taxonomy" id="1805146"/>
    <lineage>
        <taxon>Bacteria</taxon>
        <taxon>Candidatus Falkowiibacteriota</taxon>
    </lineage>
</organism>
<sequence>MNSNNINQRFNGADNQAGQTQNFSNEKIAELLEKNIKLTEEIYGMTKKIKNYINFQKIMSIVYILLIVVPIILGIIYLPPLLSGVFSQYQDLLGIKGAVSPAGNIDLNKLSELEKYLK</sequence>